<dbReference type="RefSeq" id="WP_345675950.1">
    <property type="nucleotide sequence ID" value="NZ_BAABHS010000009.1"/>
</dbReference>
<organism evidence="2 3">
    <name type="scientific">Yinghuangia aomiensis</name>
    <dbReference type="NCBI Taxonomy" id="676205"/>
    <lineage>
        <taxon>Bacteria</taxon>
        <taxon>Bacillati</taxon>
        <taxon>Actinomycetota</taxon>
        <taxon>Actinomycetes</taxon>
        <taxon>Kitasatosporales</taxon>
        <taxon>Streptomycetaceae</taxon>
        <taxon>Yinghuangia</taxon>
    </lineage>
</organism>
<dbReference type="PANTHER" id="PTHR35399:SF4">
    <property type="entry name" value="MEMBRANE PROTEIN"/>
    <property type="match status" value="1"/>
</dbReference>
<dbReference type="EMBL" id="BAABHS010000009">
    <property type="protein sequence ID" value="GAA4964053.1"/>
    <property type="molecule type" value="Genomic_DNA"/>
</dbReference>
<dbReference type="Proteomes" id="UP001500466">
    <property type="component" value="Unassembled WGS sequence"/>
</dbReference>
<dbReference type="Pfam" id="PF05787">
    <property type="entry name" value="PhoX"/>
    <property type="match status" value="2"/>
</dbReference>
<keyword evidence="3" id="KW-1185">Reference proteome</keyword>
<dbReference type="PROSITE" id="PS51318">
    <property type="entry name" value="TAT"/>
    <property type="match status" value="1"/>
</dbReference>
<feature type="region of interest" description="Disordered" evidence="1">
    <location>
        <begin position="37"/>
        <end position="64"/>
    </location>
</feature>
<evidence type="ECO:0000256" key="1">
    <source>
        <dbReference type="SAM" id="MobiDB-lite"/>
    </source>
</evidence>
<comment type="caution">
    <text evidence="2">The sequence shown here is derived from an EMBL/GenBank/DDBJ whole genome shotgun (WGS) entry which is preliminary data.</text>
</comment>
<sequence length="490" mass="52043">MPQSSGVSRRGFLGRSAVVGAGIAFVGSTEMLLAPGASAAQGGNDQGEDRNGNGRGPRPEFGYGPLVADPAGRLALPAGFSYQIVTQAGVTKLESGHPTPSNHDGTGAFNRHGGGTVLVNNHELGGLVDKTPLPVPHIDGYVYDPAIAGGCTVVEADKHGRRIREYVGVAGTSTNCAGGKTPWDTWLTCEETETLAGQNGATKDHGYVFEVDPYDTRANRDPKPVKALGRFAHEAAAVDPWRGHIYLTEDAGNPNGLLYRWEPPRGFRGGRGRLKGLADTAGTLAAMKAVDASGKHVDDLSRATEIGTTYAVSWIPVPDRDARTVSVRKQFADTDITRGRKIEGTWWGDGGAYVVTSFARAESPVQHDGQVWFYDPARRTLALKLRFGVNPNPAVDGAFDGPDNITVSPHGGVVLAEDGDGIQHLVGATSKNRAYPLARNDVNEGTADKPEYSEFTGPTFSQDGRILFANVQTPGTMFAITGPWRHHADL</sequence>
<gene>
    <name evidence="2" type="ORF">GCM10023205_30070</name>
</gene>
<proteinExistence type="predicted"/>
<dbReference type="InterPro" id="IPR006311">
    <property type="entry name" value="TAT_signal"/>
</dbReference>
<dbReference type="NCBIfam" id="TIGR01409">
    <property type="entry name" value="TAT_signal_seq"/>
    <property type="match status" value="1"/>
</dbReference>
<evidence type="ECO:0000313" key="3">
    <source>
        <dbReference type="Proteomes" id="UP001500466"/>
    </source>
</evidence>
<dbReference type="InterPro" id="IPR008557">
    <property type="entry name" value="PhoX"/>
</dbReference>
<name>A0ABP9H8M9_9ACTN</name>
<dbReference type="SUPFAM" id="SSF63829">
    <property type="entry name" value="Calcium-dependent phosphotriesterase"/>
    <property type="match status" value="1"/>
</dbReference>
<dbReference type="PANTHER" id="PTHR35399">
    <property type="entry name" value="SLR8030 PROTEIN"/>
    <property type="match status" value="1"/>
</dbReference>
<evidence type="ECO:0000313" key="2">
    <source>
        <dbReference type="EMBL" id="GAA4964053.1"/>
    </source>
</evidence>
<reference evidence="3" key="1">
    <citation type="journal article" date="2019" name="Int. J. Syst. Evol. Microbiol.">
        <title>The Global Catalogue of Microorganisms (GCM) 10K type strain sequencing project: providing services to taxonomists for standard genome sequencing and annotation.</title>
        <authorList>
            <consortium name="The Broad Institute Genomics Platform"/>
            <consortium name="The Broad Institute Genome Sequencing Center for Infectious Disease"/>
            <person name="Wu L."/>
            <person name="Ma J."/>
        </authorList>
    </citation>
    <scope>NUCLEOTIDE SEQUENCE [LARGE SCALE GENOMIC DNA]</scope>
    <source>
        <strain evidence="3">JCM 17986</strain>
    </source>
</reference>
<dbReference type="InterPro" id="IPR019546">
    <property type="entry name" value="TAT_signal_bac_arc"/>
</dbReference>
<protein>
    <submittedName>
        <fullName evidence="2">PhoX family protein</fullName>
    </submittedName>
</protein>
<accession>A0ABP9H8M9</accession>